<dbReference type="GO" id="GO:0006313">
    <property type="term" value="P:DNA transposition"/>
    <property type="evidence" value="ECO:0007669"/>
    <property type="project" value="InterPro"/>
</dbReference>
<dbReference type="GO" id="GO:0003677">
    <property type="term" value="F:DNA binding"/>
    <property type="evidence" value="ECO:0007669"/>
    <property type="project" value="InterPro"/>
</dbReference>
<reference evidence="1" key="1">
    <citation type="journal article" date="2014" name="Front. Microbiol.">
        <title>High frequency of phylogenetically diverse reductive dehalogenase-homologous genes in deep subseafloor sedimentary metagenomes.</title>
        <authorList>
            <person name="Kawai M."/>
            <person name="Futagami T."/>
            <person name="Toyoda A."/>
            <person name="Takaki Y."/>
            <person name="Nishi S."/>
            <person name="Hori S."/>
            <person name="Arai W."/>
            <person name="Tsubouchi T."/>
            <person name="Morono Y."/>
            <person name="Uchiyama I."/>
            <person name="Ito T."/>
            <person name="Fujiyama A."/>
            <person name="Inagaki F."/>
            <person name="Takami H."/>
        </authorList>
    </citation>
    <scope>NUCLEOTIDE SEQUENCE</scope>
    <source>
        <strain evidence="1">Expedition CK06-06</strain>
    </source>
</reference>
<dbReference type="EMBL" id="BARS01056709">
    <property type="protein sequence ID" value="GAG45051.1"/>
    <property type="molecule type" value="Genomic_DNA"/>
</dbReference>
<organism evidence="1">
    <name type="scientific">marine sediment metagenome</name>
    <dbReference type="NCBI Taxonomy" id="412755"/>
    <lineage>
        <taxon>unclassified sequences</taxon>
        <taxon>metagenomes</taxon>
        <taxon>ecological metagenomes</taxon>
    </lineage>
</organism>
<dbReference type="InterPro" id="IPR036515">
    <property type="entry name" value="Transposase_17_sf"/>
</dbReference>
<evidence type="ECO:0008006" key="2">
    <source>
        <dbReference type="Google" id="ProtNLM"/>
    </source>
</evidence>
<sequence>MHVEGDYKNPPPAGMYDGLYRHVRSSLKKTSVVIFPALWELVGRACLERFKTEKAMAWSLSVGGEHVHAAFEADSGDVKPMIGRVKKVSSHRIRKDLPGRVWAGGGGKIVRIQDEKHWRNVLAYIRAHGREGAWVWMREERDRPL</sequence>
<dbReference type="SUPFAM" id="SSF143422">
    <property type="entry name" value="Transposase IS200-like"/>
    <property type="match status" value="1"/>
</dbReference>
<name>X0Z9A7_9ZZZZ</name>
<gene>
    <name evidence="1" type="ORF">S01H1_83422</name>
</gene>
<proteinExistence type="predicted"/>
<dbReference type="Gene3D" id="3.30.70.1290">
    <property type="entry name" value="Transposase IS200-like"/>
    <property type="match status" value="1"/>
</dbReference>
<accession>X0Z9A7</accession>
<dbReference type="AlphaFoldDB" id="X0Z9A7"/>
<evidence type="ECO:0000313" key="1">
    <source>
        <dbReference type="EMBL" id="GAG45051.1"/>
    </source>
</evidence>
<dbReference type="GO" id="GO:0004803">
    <property type="term" value="F:transposase activity"/>
    <property type="evidence" value="ECO:0007669"/>
    <property type="project" value="InterPro"/>
</dbReference>
<protein>
    <recommendedName>
        <fullName evidence="2">Transposase IS200-like domain-containing protein</fullName>
    </recommendedName>
</protein>
<comment type="caution">
    <text evidence="1">The sequence shown here is derived from an EMBL/GenBank/DDBJ whole genome shotgun (WGS) entry which is preliminary data.</text>
</comment>